<dbReference type="Proteomes" id="UP001055303">
    <property type="component" value="Unassembled WGS sequence"/>
</dbReference>
<reference evidence="1" key="2">
    <citation type="journal article" date="2021" name="Front. Microbiol.">
        <title>Comprehensive Comparative Genomics and Phenotyping of Methylobacterium Species.</title>
        <authorList>
            <person name="Alessa O."/>
            <person name="Ogura Y."/>
            <person name="Fujitani Y."/>
            <person name="Takami H."/>
            <person name="Hayashi T."/>
            <person name="Sahin N."/>
            <person name="Tani A."/>
        </authorList>
    </citation>
    <scope>NUCLEOTIDE SEQUENCE</scope>
    <source>
        <strain evidence="1">DSM 22415</strain>
    </source>
</reference>
<evidence type="ECO:0000313" key="2">
    <source>
        <dbReference type="EMBL" id="VUF15874.1"/>
    </source>
</evidence>
<sequence>MEAKFWGAYRIARSMRIKQGGTLTFISGFMSERPQASARLQSAFNAALESLDRRIRA</sequence>
<reference evidence="2 3" key="1">
    <citation type="submission" date="2019-06" db="EMBL/GenBank/DDBJ databases">
        <authorList>
            <person name="Rodrigo-Torres L."/>
            <person name="Arahal R. D."/>
            <person name="Lucena T."/>
        </authorList>
    </citation>
    <scope>NUCLEOTIDE SEQUENCE [LARGE SCALE GENOMIC DNA]</scope>
    <source>
        <strain evidence="2 3">SW08-7</strain>
    </source>
</reference>
<name>A0A564G792_9HYPH</name>
<dbReference type="AlphaFoldDB" id="A0A564G792"/>
<reference evidence="1" key="3">
    <citation type="submission" date="2021-08" db="EMBL/GenBank/DDBJ databases">
        <authorList>
            <person name="Tani A."/>
            <person name="Ola A."/>
            <person name="Ogura Y."/>
            <person name="Katsura K."/>
            <person name="Hayashi T."/>
        </authorList>
    </citation>
    <scope>NUCLEOTIDE SEQUENCE</scope>
    <source>
        <strain evidence="1">DSM 22415</strain>
    </source>
</reference>
<evidence type="ECO:0000313" key="1">
    <source>
        <dbReference type="EMBL" id="GJD59726.1"/>
    </source>
</evidence>
<evidence type="ECO:0000313" key="4">
    <source>
        <dbReference type="Proteomes" id="UP001055303"/>
    </source>
</evidence>
<protein>
    <submittedName>
        <fullName evidence="2">Uncharacterized protein</fullName>
    </submittedName>
</protein>
<keyword evidence="4" id="KW-1185">Reference proteome</keyword>
<organism evidence="2 3">
    <name type="scientific">Methylobacterium dankookense</name>
    <dbReference type="NCBI Taxonomy" id="560405"/>
    <lineage>
        <taxon>Bacteria</taxon>
        <taxon>Pseudomonadati</taxon>
        <taxon>Pseudomonadota</taxon>
        <taxon>Alphaproteobacteria</taxon>
        <taxon>Hyphomicrobiales</taxon>
        <taxon>Methylobacteriaceae</taxon>
        <taxon>Methylobacterium</taxon>
    </lineage>
</organism>
<dbReference type="EMBL" id="CABFVH010000075">
    <property type="protein sequence ID" value="VUF15874.1"/>
    <property type="molecule type" value="Genomic_DNA"/>
</dbReference>
<evidence type="ECO:0000313" key="3">
    <source>
        <dbReference type="Proteomes" id="UP000401717"/>
    </source>
</evidence>
<dbReference type="Proteomes" id="UP000401717">
    <property type="component" value="Unassembled WGS sequence"/>
</dbReference>
<gene>
    <name evidence="1" type="ORF">IFDJLNFL_5657</name>
    <name evidence="2" type="ORF">MTDSW087_05622</name>
</gene>
<proteinExistence type="predicted"/>
<accession>A0A564G792</accession>
<dbReference type="EMBL" id="BPQI01000249">
    <property type="protein sequence ID" value="GJD59726.1"/>
    <property type="molecule type" value="Genomic_DNA"/>
</dbReference>